<dbReference type="EMBL" id="VSRR010124154">
    <property type="protein sequence ID" value="MPD00739.1"/>
    <property type="molecule type" value="Genomic_DNA"/>
</dbReference>
<accession>A0A5B7K6D2</accession>
<sequence length="63" mass="7196">MPSILRECDMGFKGRVGSHSSRAAEIKTQEGRQRHHVCEVTIKWLQDLLSRNPRPPLSLISLE</sequence>
<evidence type="ECO:0000313" key="1">
    <source>
        <dbReference type="EMBL" id="MPD00739.1"/>
    </source>
</evidence>
<name>A0A5B7K6D2_PORTR</name>
<organism evidence="1 2">
    <name type="scientific">Portunus trituberculatus</name>
    <name type="common">Swimming crab</name>
    <name type="synonym">Neptunus trituberculatus</name>
    <dbReference type="NCBI Taxonomy" id="210409"/>
    <lineage>
        <taxon>Eukaryota</taxon>
        <taxon>Metazoa</taxon>
        <taxon>Ecdysozoa</taxon>
        <taxon>Arthropoda</taxon>
        <taxon>Crustacea</taxon>
        <taxon>Multicrustacea</taxon>
        <taxon>Malacostraca</taxon>
        <taxon>Eumalacostraca</taxon>
        <taxon>Eucarida</taxon>
        <taxon>Decapoda</taxon>
        <taxon>Pleocyemata</taxon>
        <taxon>Brachyura</taxon>
        <taxon>Eubrachyura</taxon>
        <taxon>Portunoidea</taxon>
        <taxon>Portunidae</taxon>
        <taxon>Portuninae</taxon>
        <taxon>Portunus</taxon>
    </lineage>
</organism>
<protein>
    <submittedName>
        <fullName evidence="1">Uncharacterized protein</fullName>
    </submittedName>
</protein>
<dbReference type="AlphaFoldDB" id="A0A5B7K6D2"/>
<proteinExistence type="predicted"/>
<comment type="caution">
    <text evidence="1">The sequence shown here is derived from an EMBL/GenBank/DDBJ whole genome shotgun (WGS) entry which is preliminary data.</text>
</comment>
<reference evidence="1 2" key="1">
    <citation type="submission" date="2019-05" db="EMBL/GenBank/DDBJ databases">
        <title>Another draft genome of Portunus trituberculatus and its Hox gene families provides insights of decapod evolution.</title>
        <authorList>
            <person name="Jeong J.-H."/>
            <person name="Song I."/>
            <person name="Kim S."/>
            <person name="Choi T."/>
            <person name="Kim D."/>
            <person name="Ryu S."/>
            <person name="Kim W."/>
        </authorList>
    </citation>
    <scope>NUCLEOTIDE SEQUENCE [LARGE SCALE GENOMIC DNA]</scope>
    <source>
        <tissue evidence="1">Muscle</tissue>
    </source>
</reference>
<gene>
    <name evidence="1" type="ORF">E2C01_096233</name>
</gene>
<evidence type="ECO:0000313" key="2">
    <source>
        <dbReference type="Proteomes" id="UP000324222"/>
    </source>
</evidence>
<keyword evidence="2" id="KW-1185">Reference proteome</keyword>
<dbReference type="Proteomes" id="UP000324222">
    <property type="component" value="Unassembled WGS sequence"/>
</dbReference>